<evidence type="ECO:0000256" key="1">
    <source>
        <dbReference type="SAM" id="Coils"/>
    </source>
</evidence>
<dbReference type="STRING" id="504805.SAMN05421505_111199"/>
<dbReference type="AlphaFoldDB" id="A0A1G7ZTK8"/>
<name>A0A1G7ZTK8_9ACTN</name>
<dbReference type="EMBL" id="FNCN01000011">
    <property type="protein sequence ID" value="SDH12062.1"/>
    <property type="molecule type" value="Genomic_DNA"/>
</dbReference>
<evidence type="ECO:0000313" key="2">
    <source>
        <dbReference type="EMBL" id="SDH12062.1"/>
    </source>
</evidence>
<proteinExistence type="predicted"/>
<keyword evidence="1" id="KW-0175">Coiled coil</keyword>
<gene>
    <name evidence="2" type="ORF">SAMN05421505_111199</name>
</gene>
<dbReference type="RefSeq" id="WP_143020256.1">
    <property type="nucleotide sequence ID" value="NZ_FNCN01000011.1"/>
</dbReference>
<protein>
    <submittedName>
        <fullName evidence="2">Uncharacterized protein</fullName>
    </submittedName>
</protein>
<keyword evidence="3" id="KW-1185">Reference proteome</keyword>
<feature type="coiled-coil region" evidence="1">
    <location>
        <begin position="5"/>
        <end position="32"/>
    </location>
</feature>
<dbReference type="OrthoDB" id="3431161at2"/>
<accession>A0A1G7ZTK8</accession>
<sequence length="64" mass="6880">MSEFAVELQARIQEAEEELARMRHAGDEHAVQVLSGRLENLLRIADQHGVDARGGGDASAGGRP</sequence>
<organism evidence="2 3">
    <name type="scientific">Sinosporangium album</name>
    <dbReference type="NCBI Taxonomy" id="504805"/>
    <lineage>
        <taxon>Bacteria</taxon>
        <taxon>Bacillati</taxon>
        <taxon>Actinomycetota</taxon>
        <taxon>Actinomycetes</taxon>
        <taxon>Streptosporangiales</taxon>
        <taxon>Streptosporangiaceae</taxon>
        <taxon>Sinosporangium</taxon>
    </lineage>
</organism>
<reference evidence="2 3" key="1">
    <citation type="submission" date="2016-10" db="EMBL/GenBank/DDBJ databases">
        <authorList>
            <person name="de Groot N.N."/>
        </authorList>
    </citation>
    <scope>NUCLEOTIDE SEQUENCE [LARGE SCALE GENOMIC DNA]</scope>
    <source>
        <strain evidence="2 3">CPCC 201354</strain>
    </source>
</reference>
<dbReference type="Proteomes" id="UP000198923">
    <property type="component" value="Unassembled WGS sequence"/>
</dbReference>
<evidence type="ECO:0000313" key="3">
    <source>
        <dbReference type="Proteomes" id="UP000198923"/>
    </source>
</evidence>